<dbReference type="STRING" id="1537102.L0AXE2"/>
<dbReference type="InterPro" id="IPR000884">
    <property type="entry name" value="TSP1_rpt"/>
</dbReference>
<protein>
    <recommendedName>
        <fullName evidence="7">Thrombospondin type 1 domain-containing protein</fullName>
    </recommendedName>
</protein>
<dbReference type="PROSITE" id="PS50092">
    <property type="entry name" value="TSP1"/>
    <property type="match status" value="2"/>
</dbReference>
<evidence type="ECO:0008006" key="7">
    <source>
        <dbReference type="Google" id="ProtNLM"/>
    </source>
</evidence>
<keyword evidence="3" id="KW-1133">Transmembrane helix</keyword>
<accession>L0AXE2</accession>
<dbReference type="InterPro" id="IPR036383">
    <property type="entry name" value="TSP1_rpt_sf"/>
</dbReference>
<dbReference type="GO" id="GO:0005886">
    <property type="term" value="C:plasma membrane"/>
    <property type="evidence" value="ECO:0007669"/>
    <property type="project" value="UniProtKB-SubCell"/>
</dbReference>
<dbReference type="Proteomes" id="UP000031512">
    <property type="component" value="Chromosome 1"/>
</dbReference>
<organism evidence="5 6">
    <name type="scientific">Theileria equi strain WA</name>
    <dbReference type="NCBI Taxonomy" id="1537102"/>
    <lineage>
        <taxon>Eukaryota</taxon>
        <taxon>Sar</taxon>
        <taxon>Alveolata</taxon>
        <taxon>Apicomplexa</taxon>
        <taxon>Aconoidasida</taxon>
        <taxon>Piroplasmida</taxon>
        <taxon>Theileriidae</taxon>
        <taxon>Theileria</taxon>
    </lineage>
</organism>
<dbReference type="InterPro" id="IPR051418">
    <property type="entry name" value="Spondin/Thrombospondin_T1"/>
</dbReference>
<reference evidence="5 6" key="1">
    <citation type="journal article" date="2012" name="BMC Genomics">
        <title>Comparative genomic analysis and phylogenetic position of Theileria equi.</title>
        <authorList>
            <person name="Kappmeyer L.S."/>
            <person name="Thiagarajan M."/>
            <person name="Herndon D.R."/>
            <person name="Ramsay J.D."/>
            <person name="Caler E."/>
            <person name="Djikeng A."/>
            <person name="Gillespie J.J."/>
            <person name="Lau A.O."/>
            <person name="Roalson E.H."/>
            <person name="Silva J.C."/>
            <person name="Silva M.G."/>
            <person name="Suarez C.E."/>
            <person name="Ueti M.W."/>
            <person name="Nene V.M."/>
            <person name="Mealey R.H."/>
            <person name="Knowles D.P."/>
            <person name="Brayton K.A."/>
        </authorList>
    </citation>
    <scope>NUCLEOTIDE SEQUENCE [LARGE SCALE GENOMIC DNA]</scope>
    <source>
        <strain evidence="5 6">WA</strain>
    </source>
</reference>
<feature type="signal peptide" evidence="4">
    <location>
        <begin position="1"/>
        <end position="18"/>
    </location>
</feature>
<dbReference type="Gene3D" id="2.20.100.10">
    <property type="entry name" value="Thrombospondin type-1 (TSP1) repeat"/>
    <property type="match status" value="2"/>
</dbReference>
<dbReference type="VEuPathDB" id="PiroplasmaDB:BEWA_024230"/>
<dbReference type="Pfam" id="PF00090">
    <property type="entry name" value="TSP_1"/>
    <property type="match status" value="2"/>
</dbReference>
<dbReference type="EMBL" id="CP001669">
    <property type="protein sequence ID" value="AFZ79574.1"/>
    <property type="molecule type" value="Genomic_DNA"/>
</dbReference>
<sequence length="944" mass="109417">MDVLVLYLFVLYIDQAVQVTSIKKTGIDVYYDDVFDRFRIECCKGDHTLATLEDILKDNSWTDYAKTICNIMERWEQNGNPLKPLVVFASENVSKNICNHLNKDGNEEIKWIPTRVFTQEFEKYSSKEDILDKYHISALCKIGGIKMKMIVNDFENVYSSTRLNFKDCIEGEWNEWEPCDETCREGDKRNYRKRTRNILYPGSEGGHECITVEHEDCTDQLPLCSEQCLLTEWVPWSTCKDGKRIRKRYIRVYNKSCDSVDMEETEDCVEDVTRSNVKNDIDDDSAEHVRIHGMVNDGSGEYLRDDSEPLDEPMVIPRYPSKDNKDFCSVEFKRLRMMCKDNDYVSCFARLKTESEYAIPFFTKCRLEHSMEDKVRKLIPLYKNKCFITRALYSNDSWIDKRHKSCKCSLPYTEPCSIDDIHALMISNSNDKENVKSDKRTLHSIMDPGFCPALSYKGLNLHYLGKGFSGEEASLIYTTIAGNKRLHCPLNKNFKVTDISDSDISFFCKNGSVWTNQHKYHSKELDQIPKLKYDCNDVVSKDKRFKREFCLEVCAKVEAECSKHTAALNLCIYNRMSSDKFEGGEFKRYKCSFPQGEEQSDYCDGVYFASIDNKDECLLLCKTAMEICEYDGIISQDNTKQKCMAAVFDWEYGKRFPNYIPDINHGDNNELEEFRGKCNFSRESYIGKGFVLCKFKSGDCKYTEWSEWSPCTNHCMYPDQIPTKSRTREIIYSRDEFGVEERNCQEDESGTIETVLCTDLPFCEGSLAGDKVLVIPEFRVPQEDDSLPEWITTAYKQYPELREPHRSNIDCKIVRTVRIASLEHVKCGCPKNYRACTFSMATGNPHFIKNLEDVCSENALAQVVFEKVGRYIYYCNIGMVIFQPEDRLLCDSPDSNEYICCYSYRKPPFTLGPIHFLLLGIASATVILIYLLYKRSLGVNLKME</sequence>
<comment type="subcellular location">
    <subcellularLocation>
        <location evidence="1">Cell membrane</location>
    </subcellularLocation>
</comment>
<dbReference type="OrthoDB" id="361668at2759"/>
<evidence type="ECO:0000256" key="2">
    <source>
        <dbReference type="ARBA" id="ARBA00022475"/>
    </source>
</evidence>
<evidence type="ECO:0000313" key="6">
    <source>
        <dbReference type="Proteomes" id="UP000031512"/>
    </source>
</evidence>
<evidence type="ECO:0000313" key="5">
    <source>
        <dbReference type="EMBL" id="AFZ79574.1"/>
    </source>
</evidence>
<evidence type="ECO:0000256" key="3">
    <source>
        <dbReference type="SAM" id="Phobius"/>
    </source>
</evidence>
<dbReference type="GO" id="GO:0031012">
    <property type="term" value="C:extracellular matrix"/>
    <property type="evidence" value="ECO:0007669"/>
    <property type="project" value="TreeGrafter"/>
</dbReference>
<proteinExistence type="predicted"/>
<dbReference type="AlphaFoldDB" id="L0AXE2"/>
<feature type="transmembrane region" description="Helical" evidence="3">
    <location>
        <begin position="914"/>
        <end position="933"/>
    </location>
</feature>
<dbReference type="SMART" id="SM00209">
    <property type="entry name" value="TSP1"/>
    <property type="match status" value="3"/>
</dbReference>
<name>L0AXE2_THEEQ</name>
<evidence type="ECO:0000256" key="1">
    <source>
        <dbReference type="ARBA" id="ARBA00004236"/>
    </source>
</evidence>
<dbReference type="PANTHER" id="PTHR11311">
    <property type="entry name" value="SPONDIN"/>
    <property type="match status" value="1"/>
</dbReference>
<dbReference type="GeneID" id="15805870"/>
<feature type="chain" id="PRO_5003939862" description="Thrombospondin type 1 domain-containing protein" evidence="4">
    <location>
        <begin position="19"/>
        <end position="944"/>
    </location>
</feature>
<keyword evidence="6" id="KW-1185">Reference proteome</keyword>
<dbReference type="KEGG" id="beq:BEWA_024230"/>
<keyword evidence="3" id="KW-0472">Membrane</keyword>
<dbReference type="RefSeq" id="XP_004829240.1">
    <property type="nucleotide sequence ID" value="XM_004829183.1"/>
</dbReference>
<dbReference type="GO" id="GO:0007155">
    <property type="term" value="P:cell adhesion"/>
    <property type="evidence" value="ECO:0007669"/>
    <property type="project" value="TreeGrafter"/>
</dbReference>
<keyword evidence="4" id="KW-0732">Signal</keyword>
<gene>
    <name evidence="5" type="ORF">BEWA_024230</name>
</gene>
<dbReference type="SUPFAM" id="SSF82895">
    <property type="entry name" value="TSP-1 type 1 repeat"/>
    <property type="match status" value="1"/>
</dbReference>
<dbReference type="eggNOG" id="ENOG502SU54">
    <property type="taxonomic scope" value="Eukaryota"/>
</dbReference>
<keyword evidence="3" id="KW-0812">Transmembrane</keyword>
<keyword evidence="2" id="KW-1003">Cell membrane</keyword>
<evidence type="ECO:0000256" key="4">
    <source>
        <dbReference type="SAM" id="SignalP"/>
    </source>
</evidence>
<dbReference type="PANTHER" id="PTHR11311:SF15">
    <property type="entry name" value="SPONDIN-2"/>
    <property type="match status" value="1"/>
</dbReference>